<feature type="non-terminal residue" evidence="1">
    <location>
        <position position="156"/>
    </location>
</feature>
<proteinExistence type="predicted"/>
<evidence type="ECO:0000313" key="2">
    <source>
        <dbReference type="Proteomes" id="UP000593573"/>
    </source>
</evidence>
<dbReference type="OrthoDB" id="1001039at2759"/>
<evidence type="ECO:0000313" key="1">
    <source>
        <dbReference type="EMBL" id="MBA0668766.1"/>
    </source>
</evidence>
<dbReference type="AlphaFoldDB" id="A0A7J8W125"/>
<organism evidence="1 2">
    <name type="scientific">Gossypium klotzschianum</name>
    <dbReference type="NCBI Taxonomy" id="34286"/>
    <lineage>
        <taxon>Eukaryota</taxon>
        <taxon>Viridiplantae</taxon>
        <taxon>Streptophyta</taxon>
        <taxon>Embryophyta</taxon>
        <taxon>Tracheophyta</taxon>
        <taxon>Spermatophyta</taxon>
        <taxon>Magnoliopsida</taxon>
        <taxon>eudicotyledons</taxon>
        <taxon>Gunneridae</taxon>
        <taxon>Pentapetalae</taxon>
        <taxon>rosids</taxon>
        <taxon>malvids</taxon>
        <taxon>Malvales</taxon>
        <taxon>Malvaceae</taxon>
        <taxon>Malvoideae</taxon>
        <taxon>Gossypium</taxon>
    </lineage>
</organism>
<gene>
    <name evidence="1" type="ORF">Goklo_001651</name>
</gene>
<reference evidence="1 2" key="1">
    <citation type="journal article" date="2019" name="Genome Biol. Evol.">
        <title>Insights into the evolution of the New World diploid cottons (Gossypium, subgenus Houzingenia) based on genome sequencing.</title>
        <authorList>
            <person name="Grover C.E."/>
            <person name="Arick M.A. 2nd"/>
            <person name="Thrash A."/>
            <person name="Conover J.L."/>
            <person name="Sanders W.S."/>
            <person name="Peterson D.G."/>
            <person name="Frelichowski J.E."/>
            <person name="Scheffler J.A."/>
            <person name="Scheffler B.E."/>
            <person name="Wendel J.F."/>
        </authorList>
    </citation>
    <scope>NUCLEOTIDE SEQUENCE [LARGE SCALE GENOMIC DNA]</scope>
    <source>
        <strain evidence="1">57</strain>
        <tissue evidence="1">Leaf</tissue>
    </source>
</reference>
<comment type="caution">
    <text evidence="1">The sequence shown here is derived from an EMBL/GenBank/DDBJ whole genome shotgun (WGS) entry which is preliminary data.</text>
</comment>
<accession>A0A7J8W125</accession>
<name>A0A7J8W125_9ROSI</name>
<keyword evidence="2" id="KW-1185">Reference proteome</keyword>
<dbReference type="EMBL" id="JABFAB010000013">
    <property type="protein sequence ID" value="MBA0668766.1"/>
    <property type="molecule type" value="Genomic_DNA"/>
</dbReference>
<protein>
    <submittedName>
        <fullName evidence="1">Uncharacterized protein</fullName>
    </submittedName>
</protein>
<sequence length="156" mass="17652">VSYGDFVIGFNPTQLNDNIDCSIKKVCQWPTDLPALEDSIVDESEVKVDDLKDGDVKVETVDGIPSITFLKRVHKHIEKRMTRTMIIKLMGRRIAFSTLLGKDEEDYSVALIGGPLIIFGQYLTMRPWSPLFSTTQDTPRKDGALDPITRIIRRTL</sequence>
<dbReference type="Proteomes" id="UP000593573">
    <property type="component" value="Unassembled WGS sequence"/>
</dbReference>